<evidence type="ECO:0000313" key="10">
    <source>
        <dbReference type="EMBL" id="WFF41182.1"/>
    </source>
</evidence>
<keyword evidence="5" id="KW-0812">Transmembrane</keyword>
<evidence type="ECO:0000256" key="2">
    <source>
        <dbReference type="ARBA" id="ARBA00009055"/>
    </source>
</evidence>
<dbReference type="InterPro" id="IPR034746">
    <property type="entry name" value="POTRA"/>
</dbReference>
<dbReference type="InterPro" id="IPR013686">
    <property type="entry name" value="Polypept-transport_assoc_ShlB"/>
</dbReference>
<evidence type="ECO:0000256" key="1">
    <source>
        <dbReference type="ARBA" id="ARBA00004442"/>
    </source>
</evidence>
<dbReference type="Pfam" id="PF03865">
    <property type="entry name" value="ShlB"/>
    <property type="match status" value="1"/>
</dbReference>
<evidence type="ECO:0000259" key="9">
    <source>
        <dbReference type="PROSITE" id="PS51779"/>
    </source>
</evidence>
<dbReference type="Pfam" id="PF08479">
    <property type="entry name" value="POTRA_2"/>
    <property type="match status" value="1"/>
</dbReference>
<dbReference type="PROSITE" id="PS51779">
    <property type="entry name" value="POTRA"/>
    <property type="match status" value="1"/>
</dbReference>
<evidence type="ECO:0000313" key="11">
    <source>
        <dbReference type="Proteomes" id="UP001321526"/>
    </source>
</evidence>
<dbReference type="Gene3D" id="3.10.20.310">
    <property type="entry name" value="membrane protein fhac"/>
    <property type="match status" value="1"/>
</dbReference>
<sequence length="564" mass="62946">MTRVVLLTILWIPQPSMWAMESGARVSESGNFELDEPQRRLEQQRQRLEALERLPAAEETPSALPLTKKAGRCLPIRALDLEGVTLLNTRLRQSLSDDIVGHCATAEDLNELLKAITQTYLDRGYVTSRAYLPQQDLSTGTLRVIVVEGRIEAFASQNDAISDRELNMASPVSAGARLNIRDLEQLIDQLNRLPSHRAKLALQPGEEVGGSIVGVEDTPSRPVRFSLGRNNSGSQGTGEQQWQAGMSWDNPFGLADQLTLQWGRAVTRRHDADSGSRYFQYEVPYGYWTFDYTYSRSQYRTQAEGNGFIFALDGTSEKHAIGLERVLLRDRTSKTGVSVGLSKLSTRNNIDGTRIEVSSQRLSELSLGVNHGRRLGSALINADIGWQHGLTRFGAQQDHGAVDGQPTAQYQKNTLTLSYWQPFSLLGQTLSFESFAHGQWSHDVLYSPQRLTIGGESTVRGFKEQSLSGDSGGYWRNEVTWRHPFDIARPLFDTWNLSLAYDVGVIRHGQYNPELHGRMTGYALALGLKGNHLSANIGWAHSLERPDVIARRETPIYVDVRLSL</sequence>
<name>A0ABY8FEU4_9GAMM</name>
<dbReference type="Proteomes" id="UP001321526">
    <property type="component" value="Chromosome"/>
</dbReference>
<dbReference type="PIRSF" id="PIRSF029745">
    <property type="entry name" value="FhaC"/>
    <property type="match status" value="1"/>
</dbReference>
<evidence type="ECO:0000256" key="4">
    <source>
        <dbReference type="ARBA" id="ARBA00022452"/>
    </source>
</evidence>
<dbReference type="InterPro" id="IPR005565">
    <property type="entry name" value="Hemolysn_activator_HlyB_C"/>
</dbReference>
<protein>
    <submittedName>
        <fullName evidence="10">ShlB/FhaC/HecB family hemolysin secretion/activation protein</fullName>
    </submittedName>
</protein>
<dbReference type="EMBL" id="CP035631">
    <property type="protein sequence ID" value="WFF41182.1"/>
    <property type="molecule type" value="Genomic_DNA"/>
</dbReference>
<keyword evidence="11" id="KW-1185">Reference proteome</keyword>
<keyword evidence="7" id="KW-0472">Membrane</keyword>
<comment type="subcellular location">
    <subcellularLocation>
        <location evidence="1">Cell outer membrane</location>
    </subcellularLocation>
</comment>
<organism evidence="10 11">
    <name type="scientific">Salinicola endophyticus</name>
    <dbReference type="NCBI Taxonomy" id="1949083"/>
    <lineage>
        <taxon>Bacteria</taxon>
        <taxon>Pseudomonadati</taxon>
        <taxon>Pseudomonadota</taxon>
        <taxon>Gammaproteobacteria</taxon>
        <taxon>Oceanospirillales</taxon>
        <taxon>Halomonadaceae</taxon>
        <taxon>Salinicola</taxon>
    </lineage>
</organism>
<reference evidence="10 11" key="1">
    <citation type="submission" date="2019-01" db="EMBL/GenBank/DDBJ databases">
        <title>Genome sequence of Salinicola endophyticus REST5.</title>
        <authorList>
            <person name="Nascimento F.X."/>
        </authorList>
    </citation>
    <scope>NUCLEOTIDE SEQUENCE [LARGE SCALE GENOMIC DNA]</scope>
    <source>
        <strain evidence="10 11">REST5</strain>
    </source>
</reference>
<evidence type="ECO:0000256" key="5">
    <source>
        <dbReference type="ARBA" id="ARBA00022692"/>
    </source>
</evidence>
<dbReference type="PANTHER" id="PTHR34597">
    <property type="entry name" value="SLR1661 PROTEIN"/>
    <property type="match status" value="1"/>
</dbReference>
<keyword evidence="6" id="KW-0653">Protein transport</keyword>
<dbReference type="InterPro" id="IPR035251">
    <property type="entry name" value="ShlB_POTRA"/>
</dbReference>
<evidence type="ECO:0000256" key="7">
    <source>
        <dbReference type="ARBA" id="ARBA00023136"/>
    </source>
</evidence>
<dbReference type="Gene3D" id="2.40.160.50">
    <property type="entry name" value="membrane protein fhac: a member of the omp85/tpsb transporter family"/>
    <property type="match status" value="1"/>
</dbReference>
<dbReference type="InterPro" id="IPR051544">
    <property type="entry name" value="TPS_OM_transporter"/>
</dbReference>
<evidence type="ECO:0000256" key="6">
    <source>
        <dbReference type="ARBA" id="ARBA00022927"/>
    </source>
</evidence>
<evidence type="ECO:0000256" key="3">
    <source>
        <dbReference type="ARBA" id="ARBA00022448"/>
    </source>
</evidence>
<keyword evidence="3" id="KW-0813">Transport</keyword>
<evidence type="ECO:0000256" key="8">
    <source>
        <dbReference type="ARBA" id="ARBA00023237"/>
    </source>
</evidence>
<keyword evidence="8" id="KW-0998">Cell outer membrane</keyword>
<dbReference type="Pfam" id="PF17287">
    <property type="entry name" value="POTRA_3"/>
    <property type="match status" value="1"/>
</dbReference>
<gene>
    <name evidence="10" type="ORF">EVC62_06520</name>
</gene>
<proteinExistence type="inferred from homology"/>
<accession>A0ABY8FEU4</accession>
<feature type="domain" description="POTRA" evidence="9">
    <location>
        <begin position="74"/>
        <end position="149"/>
    </location>
</feature>
<dbReference type="InterPro" id="IPR027282">
    <property type="entry name" value="TPS"/>
</dbReference>
<comment type="similarity">
    <text evidence="2">Belongs to the TPS (TC 1.B.20) family.</text>
</comment>
<dbReference type="PANTHER" id="PTHR34597:SF3">
    <property type="entry name" value="OUTER MEMBRANE TRANSPORTER CDIB"/>
    <property type="match status" value="1"/>
</dbReference>
<keyword evidence="4" id="KW-1134">Transmembrane beta strand</keyword>